<evidence type="ECO:0000313" key="2">
    <source>
        <dbReference type="Proteomes" id="UP000677244"/>
    </source>
</evidence>
<name>A0ABS3Z505_9BACT</name>
<sequence>MANIKCLTKLFLFLIGTLLLTGCGLVFGLFYKDWHTEVAYRSSSSKKDYFIIEGVTQSHCGCSDVIVKNYKNKQLDFTFYYGGGLFPGKKYIYQYDANAKITDTLTYIPVTTDSFTLAFDSLDKVILQRIDTLITNRPSGSGLTYEVNRQNYKGFVRQN</sequence>
<proteinExistence type="predicted"/>
<dbReference type="RefSeq" id="WP_209144388.1">
    <property type="nucleotide sequence ID" value="NZ_JAGHKO010000023.1"/>
</dbReference>
<reference evidence="1 2" key="1">
    <citation type="submission" date="2021-03" db="EMBL/GenBank/DDBJ databases">
        <title>Assistant Professor.</title>
        <authorList>
            <person name="Huq M.A."/>
        </authorList>
    </citation>
    <scope>NUCLEOTIDE SEQUENCE [LARGE SCALE GENOMIC DNA]</scope>
    <source>
        <strain evidence="1 2">MAH-29</strain>
    </source>
</reference>
<protein>
    <recommendedName>
        <fullName evidence="3">Lipoprotein</fullName>
    </recommendedName>
</protein>
<dbReference type="PROSITE" id="PS51257">
    <property type="entry name" value="PROKAR_LIPOPROTEIN"/>
    <property type="match status" value="1"/>
</dbReference>
<evidence type="ECO:0000313" key="1">
    <source>
        <dbReference type="EMBL" id="MBO9205123.1"/>
    </source>
</evidence>
<comment type="caution">
    <text evidence="1">The sequence shown here is derived from an EMBL/GenBank/DDBJ whole genome shotgun (WGS) entry which is preliminary data.</text>
</comment>
<keyword evidence="2" id="KW-1185">Reference proteome</keyword>
<dbReference type="Proteomes" id="UP000677244">
    <property type="component" value="Unassembled WGS sequence"/>
</dbReference>
<gene>
    <name evidence="1" type="ORF">J7I42_32855</name>
</gene>
<evidence type="ECO:0008006" key="3">
    <source>
        <dbReference type="Google" id="ProtNLM"/>
    </source>
</evidence>
<dbReference type="EMBL" id="JAGHKO010000023">
    <property type="protein sequence ID" value="MBO9205123.1"/>
    <property type="molecule type" value="Genomic_DNA"/>
</dbReference>
<organism evidence="1 2">
    <name type="scientific">Niastella soli</name>
    <dbReference type="NCBI Taxonomy" id="2821487"/>
    <lineage>
        <taxon>Bacteria</taxon>
        <taxon>Pseudomonadati</taxon>
        <taxon>Bacteroidota</taxon>
        <taxon>Chitinophagia</taxon>
        <taxon>Chitinophagales</taxon>
        <taxon>Chitinophagaceae</taxon>
        <taxon>Niastella</taxon>
    </lineage>
</organism>
<accession>A0ABS3Z505</accession>